<dbReference type="AlphaFoldDB" id="A0AAD6UVG3"/>
<accession>A0AAD6UVG3</accession>
<organism evidence="1 2">
    <name type="scientific">Mycena pura</name>
    <dbReference type="NCBI Taxonomy" id="153505"/>
    <lineage>
        <taxon>Eukaryota</taxon>
        <taxon>Fungi</taxon>
        <taxon>Dikarya</taxon>
        <taxon>Basidiomycota</taxon>
        <taxon>Agaricomycotina</taxon>
        <taxon>Agaricomycetes</taxon>
        <taxon>Agaricomycetidae</taxon>
        <taxon>Agaricales</taxon>
        <taxon>Marasmiineae</taxon>
        <taxon>Mycenaceae</taxon>
        <taxon>Mycena</taxon>
    </lineage>
</organism>
<comment type="caution">
    <text evidence="1">The sequence shown here is derived from an EMBL/GenBank/DDBJ whole genome shotgun (WGS) entry which is preliminary data.</text>
</comment>
<gene>
    <name evidence="1" type="ORF">GGX14DRAFT_577253</name>
</gene>
<reference evidence="1" key="1">
    <citation type="submission" date="2023-03" db="EMBL/GenBank/DDBJ databases">
        <title>Massive genome expansion in bonnet fungi (Mycena s.s.) driven by repeated elements and novel gene families across ecological guilds.</title>
        <authorList>
            <consortium name="Lawrence Berkeley National Laboratory"/>
            <person name="Harder C.B."/>
            <person name="Miyauchi S."/>
            <person name="Viragh M."/>
            <person name="Kuo A."/>
            <person name="Thoen E."/>
            <person name="Andreopoulos B."/>
            <person name="Lu D."/>
            <person name="Skrede I."/>
            <person name="Drula E."/>
            <person name="Henrissat B."/>
            <person name="Morin E."/>
            <person name="Kohler A."/>
            <person name="Barry K."/>
            <person name="LaButti K."/>
            <person name="Morin E."/>
            <person name="Salamov A."/>
            <person name="Lipzen A."/>
            <person name="Mereny Z."/>
            <person name="Hegedus B."/>
            <person name="Baldrian P."/>
            <person name="Stursova M."/>
            <person name="Weitz H."/>
            <person name="Taylor A."/>
            <person name="Grigoriev I.V."/>
            <person name="Nagy L.G."/>
            <person name="Martin F."/>
            <person name="Kauserud H."/>
        </authorList>
    </citation>
    <scope>NUCLEOTIDE SEQUENCE</scope>
    <source>
        <strain evidence="1">9144</strain>
    </source>
</reference>
<keyword evidence="2" id="KW-1185">Reference proteome</keyword>
<name>A0AAD6UVG3_9AGAR</name>
<evidence type="ECO:0000313" key="1">
    <source>
        <dbReference type="EMBL" id="KAJ7193465.1"/>
    </source>
</evidence>
<protein>
    <submittedName>
        <fullName evidence="1">Uncharacterized protein</fullName>
    </submittedName>
</protein>
<dbReference type="EMBL" id="JARJCW010000108">
    <property type="protein sequence ID" value="KAJ7193465.1"/>
    <property type="molecule type" value="Genomic_DNA"/>
</dbReference>
<dbReference type="Proteomes" id="UP001219525">
    <property type="component" value="Unassembled WGS sequence"/>
</dbReference>
<proteinExistence type="predicted"/>
<evidence type="ECO:0000313" key="2">
    <source>
        <dbReference type="Proteomes" id="UP001219525"/>
    </source>
</evidence>
<sequence length="53" mass="5426">MLFTLFNVPLSGPGNPTGTTADVFETVNAAVEDAPELIDLDKNDGSSGSCLIA</sequence>